<feature type="transmembrane region" description="Helical" evidence="8">
    <location>
        <begin position="20"/>
        <end position="45"/>
    </location>
</feature>
<dbReference type="RefSeq" id="WP_130505758.1">
    <property type="nucleotide sequence ID" value="NZ_SHLC01000001.1"/>
</dbReference>
<keyword evidence="7 8" id="KW-0472">Membrane</keyword>
<evidence type="ECO:0000256" key="5">
    <source>
        <dbReference type="ARBA" id="ARBA00022970"/>
    </source>
</evidence>
<keyword evidence="3" id="KW-1003">Cell membrane</keyword>
<feature type="transmembrane region" description="Helical" evidence="8">
    <location>
        <begin position="92"/>
        <end position="111"/>
    </location>
</feature>
<dbReference type="SUPFAM" id="SSF161098">
    <property type="entry name" value="MetI-like"/>
    <property type="match status" value="1"/>
</dbReference>
<dbReference type="CDD" id="cd06261">
    <property type="entry name" value="TM_PBP2"/>
    <property type="match status" value="1"/>
</dbReference>
<dbReference type="AlphaFoldDB" id="A0A4Q8ALF4"/>
<dbReference type="InterPro" id="IPR010065">
    <property type="entry name" value="AA_ABC_transptr_permease_3TM"/>
</dbReference>
<comment type="similarity">
    <text evidence="8">Belongs to the binding-protein-dependent transport system permease family.</text>
</comment>
<evidence type="ECO:0000256" key="8">
    <source>
        <dbReference type="RuleBase" id="RU363032"/>
    </source>
</evidence>
<dbReference type="GO" id="GO:0043190">
    <property type="term" value="C:ATP-binding cassette (ABC) transporter complex"/>
    <property type="evidence" value="ECO:0007669"/>
    <property type="project" value="InterPro"/>
</dbReference>
<keyword evidence="2 8" id="KW-0813">Transport</keyword>
<evidence type="ECO:0000256" key="6">
    <source>
        <dbReference type="ARBA" id="ARBA00022989"/>
    </source>
</evidence>
<comment type="subcellular location">
    <subcellularLocation>
        <location evidence="1 8">Cell membrane</location>
        <topology evidence="1 8">Multi-pass membrane protein</topology>
    </subcellularLocation>
</comment>
<evidence type="ECO:0000256" key="1">
    <source>
        <dbReference type="ARBA" id="ARBA00004651"/>
    </source>
</evidence>
<evidence type="ECO:0000313" key="10">
    <source>
        <dbReference type="EMBL" id="RZU65392.1"/>
    </source>
</evidence>
<feature type="transmembrane region" description="Helical" evidence="8">
    <location>
        <begin position="195"/>
        <end position="217"/>
    </location>
</feature>
<dbReference type="Gene3D" id="1.10.3720.10">
    <property type="entry name" value="MetI-like"/>
    <property type="match status" value="1"/>
</dbReference>
<dbReference type="Proteomes" id="UP000291483">
    <property type="component" value="Unassembled WGS sequence"/>
</dbReference>
<evidence type="ECO:0000313" key="11">
    <source>
        <dbReference type="Proteomes" id="UP000291483"/>
    </source>
</evidence>
<dbReference type="GO" id="GO:0022857">
    <property type="term" value="F:transmembrane transporter activity"/>
    <property type="evidence" value="ECO:0007669"/>
    <property type="project" value="InterPro"/>
</dbReference>
<name>A0A4Q8ALF4_9MICO</name>
<dbReference type="PROSITE" id="PS50928">
    <property type="entry name" value="ABC_TM1"/>
    <property type="match status" value="1"/>
</dbReference>
<dbReference type="PANTHER" id="PTHR30614:SF0">
    <property type="entry name" value="L-CYSTINE TRANSPORT SYSTEM PERMEASE PROTEIN TCYL"/>
    <property type="match status" value="1"/>
</dbReference>
<evidence type="ECO:0000256" key="4">
    <source>
        <dbReference type="ARBA" id="ARBA00022692"/>
    </source>
</evidence>
<evidence type="ECO:0000256" key="7">
    <source>
        <dbReference type="ARBA" id="ARBA00023136"/>
    </source>
</evidence>
<evidence type="ECO:0000256" key="3">
    <source>
        <dbReference type="ARBA" id="ARBA00022475"/>
    </source>
</evidence>
<dbReference type="InterPro" id="IPR043429">
    <property type="entry name" value="ArtM/GltK/GlnP/TcyL/YhdX-like"/>
</dbReference>
<dbReference type="GO" id="GO:0006865">
    <property type="term" value="P:amino acid transport"/>
    <property type="evidence" value="ECO:0007669"/>
    <property type="project" value="UniProtKB-KW"/>
</dbReference>
<dbReference type="InterPro" id="IPR035906">
    <property type="entry name" value="MetI-like_sf"/>
</dbReference>
<reference evidence="10 11" key="1">
    <citation type="submission" date="2019-02" db="EMBL/GenBank/DDBJ databases">
        <title>Sequencing the genomes of 1000 actinobacteria strains.</title>
        <authorList>
            <person name="Klenk H.-P."/>
        </authorList>
    </citation>
    <scope>NUCLEOTIDE SEQUENCE [LARGE SCALE GENOMIC DNA]</scope>
    <source>
        <strain evidence="10 11">DSM 18319</strain>
    </source>
</reference>
<proteinExistence type="inferred from homology"/>
<dbReference type="PANTHER" id="PTHR30614">
    <property type="entry name" value="MEMBRANE COMPONENT OF AMINO ACID ABC TRANSPORTER"/>
    <property type="match status" value="1"/>
</dbReference>
<dbReference type="EMBL" id="SHLC01000001">
    <property type="protein sequence ID" value="RZU65392.1"/>
    <property type="molecule type" value="Genomic_DNA"/>
</dbReference>
<keyword evidence="4 8" id="KW-0812">Transmembrane</keyword>
<keyword evidence="5" id="KW-0029">Amino-acid transport</keyword>
<dbReference type="Pfam" id="PF00528">
    <property type="entry name" value="BPD_transp_1"/>
    <property type="match status" value="1"/>
</dbReference>
<feature type="domain" description="ABC transmembrane type-1" evidence="9">
    <location>
        <begin position="21"/>
        <end position="213"/>
    </location>
</feature>
<sequence>MSFDPSIFWEQLFSPVYLQGAIVAVLVALGSLVLAVAIGLAMALMKRSQSKVAVASANAYLWFFRALPSMLLLLICWNALPQLIPAFRGDWYTPFVAAILALGISEAAYVAETLRSALMAVDDGQRLAARALGMTPLQSFIKVVVPQATRIAIPPLGNELVALVKLTAIASVISLQELLRVATIGVQATFRYAEYYGVAIVYYLVIVSLIMYLQSVLEKRFQWTSKKGRIGTRTTDKGRIDQWTSEKGRVAQ</sequence>
<dbReference type="NCBIfam" id="TIGR01726">
    <property type="entry name" value="HEQRo_perm_3TM"/>
    <property type="match status" value="1"/>
</dbReference>
<protein>
    <submittedName>
        <fullName evidence="10">Polar amino acid transport system permease protein</fullName>
    </submittedName>
</protein>
<keyword evidence="6 8" id="KW-1133">Transmembrane helix</keyword>
<dbReference type="InterPro" id="IPR000515">
    <property type="entry name" value="MetI-like"/>
</dbReference>
<evidence type="ECO:0000259" key="9">
    <source>
        <dbReference type="PROSITE" id="PS50928"/>
    </source>
</evidence>
<gene>
    <name evidence="10" type="ORF">EV379_1725</name>
</gene>
<feature type="transmembrane region" description="Helical" evidence="8">
    <location>
        <begin position="57"/>
        <end position="80"/>
    </location>
</feature>
<comment type="caution">
    <text evidence="10">The sequence shown here is derived from an EMBL/GenBank/DDBJ whole genome shotgun (WGS) entry which is preliminary data.</text>
</comment>
<evidence type="ECO:0000256" key="2">
    <source>
        <dbReference type="ARBA" id="ARBA00022448"/>
    </source>
</evidence>
<keyword evidence="11" id="KW-1185">Reference proteome</keyword>
<organism evidence="10 11">
    <name type="scientific">Microterricola gilva</name>
    <dbReference type="NCBI Taxonomy" id="393267"/>
    <lineage>
        <taxon>Bacteria</taxon>
        <taxon>Bacillati</taxon>
        <taxon>Actinomycetota</taxon>
        <taxon>Actinomycetes</taxon>
        <taxon>Micrococcales</taxon>
        <taxon>Microbacteriaceae</taxon>
        <taxon>Microterricola</taxon>
    </lineage>
</organism>
<dbReference type="OrthoDB" id="92598at2"/>
<accession>A0A4Q8ALF4</accession>